<sequence>MTHSHSQDLLAKGAGHQLYGYYLCEEAYSIHGRKRLSSLYLFGSSRSSLRAGYGLRALDSSGTDDDLSPSQQNRISRGSGYITGNGRSAVTGFVPYQRMYGETDMEAQIHRPEQEAYISVLRAFKAQADAITWVYLGYVELVVVRLDLVDSEVFGQVEFGLEDTGFGGAFGFQTLFPGLGGVKDDLFYLILGFESKNWLDLWQLVDIAFGTRSREY</sequence>
<comment type="subcellular location">
    <subcellularLocation>
        <location evidence="1">Nucleus</location>
    </subcellularLocation>
</comment>
<organism evidence="4 5">
    <name type="scientific">Capsicum annuum</name>
    <name type="common">Capsicum pepper</name>
    <dbReference type="NCBI Taxonomy" id="4072"/>
    <lineage>
        <taxon>Eukaryota</taxon>
        <taxon>Viridiplantae</taxon>
        <taxon>Streptophyta</taxon>
        <taxon>Embryophyta</taxon>
        <taxon>Tracheophyta</taxon>
        <taxon>Spermatophyta</taxon>
        <taxon>Magnoliopsida</taxon>
        <taxon>eudicotyledons</taxon>
        <taxon>Gunneridae</taxon>
        <taxon>Pentapetalae</taxon>
        <taxon>asterids</taxon>
        <taxon>lamiids</taxon>
        <taxon>Solanales</taxon>
        <taxon>Solanaceae</taxon>
        <taxon>Solanoideae</taxon>
        <taxon>Capsiceae</taxon>
        <taxon>Capsicum</taxon>
    </lineage>
</organism>
<accession>A0A2G2Y0J8</accession>
<evidence type="ECO:0000259" key="3">
    <source>
        <dbReference type="PROSITE" id="PS51138"/>
    </source>
</evidence>
<dbReference type="EMBL" id="AYRZ02000041">
    <property type="protein sequence ID" value="PHT63239.1"/>
    <property type="molecule type" value="Genomic_DNA"/>
</dbReference>
<comment type="caution">
    <text evidence="4">The sequence shown here is derived from an EMBL/GenBank/DDBJ whole genome shotgun (WGS) entry which is preliminary data.</text>
</comment>
<reference evidence="4 5" key="1">
    <citation type="journal article" date="2014" name="Nat. Genet.">
        <title>Genome sequence of the hot pepper provides insights into the evolution of pungency in Capsicum species.</title>
        <authorList>
            <person name="Kim S."/>
            <person name="Park M."/>
            <person name="Yeom S.I."/>
            <person name="Kim Y.M."/>
            <person name="Lee J.M."/>
            <person name="Lee H.A."/>
            <person name="Seo E."/>
            <person name="Choi J."/>
            <person name="Cheong K."/>
            <person name="Kim K.T."/>
            <person name="Jung K."/>
            <person name="Lee G.W."/>
            <person name="Oh S.K."/>
            <person name="Bae C."/>
            <person name="Kim S.B."/>
            <person name="Lee H.Y."/>
            <person name="Kim S.Y."/>
            <person name="Kim M.S."/>
            <person name="Kang B.C."/>
            <person name="Jo Y.D."/>
            <person name="Yang H.B."/>
            <person name="Jeong H.J."/>
            <person name="Kang W.H."/>
            <person name="Kwon J.K."/>
            <person name="Shin C."/>
            <person name="Lim J.Y."/>
            <person name="Park J.H."/>
            <person name="Huh J.H."/>
            <person name="Kim J.S."/>
            <person name="Kim B.D."/>
            <person name="Cohen O."/>
            <person name="Paran I."/>
            <person name="Suh M.C."/>
            <person name="Lee S.B."/>
            <person name="Kim Y.K."/>
            <person name="Shin Y."/>
            <person name="Noh S.J."/>
            <person name="Park J."/>
            <person name="Seo Y.S."/>
            <person name="Kwon S.Y."/>
            <person name="Kim H.A."/>
            <person name="Park J.M."/>
            <person name="Kim H.J."/>
            <person name="Choi S.B."/>
            <person name="Bosland P.W."/>
            <person name="Reeves G."/>
            <person name="Jo S.H."/>
            <person name="Lee B.W."/>
            <person name="Cho H.T."/>
            <person name="Choi H.S."/>
            <person name="Lee M.S."/>
            <person name="Yu Y."/>
            <person name="Do Choi Y."/>
            <person name="Park B.S."/>
            <person name="van Deynze A."/>
            <person name="Ashrafi H."/>
            <person name="Hill T."/>
            <person name="Kim W.T."/>
            <person name="Pai H.S."/>
            <person name="Ahn H.K."/>
            <person name="Yeam I."/>
            <person name="Giovannoni J.J."/>
            <person name="Rose J.K."/>
            <person name="Sorensen I."/>
            <person name="Lee S.J."/>
            <person name="Kim R.W."/>
            <person name="Choi I.Y."/>
            <person name="Choi B.S."/>
            <person name="Lim J.S."/>
            <person name="Lee Y.H."/>
            <person name="Choi D."/>
        </authorList>
    </citation>
    <scope>NUCLEOTIDE SEQUENCE [LARGE SCALE GENOMIC DNA]</scope>
    <source>
        <strain evidence="5">cv. CM334</strain>
    </source>
</reference>
<evidence type="ECO:0000313" key="5">
    <source>
        <dbReference type="Proteomes" id="UP000222542"/>
    </source>
</evidence>
<proteinExistence type="predicted"/>
<dbReference type="PROSITE" id="PS51138">
    <property type="entry name" value="ENT"/>
    <property type="match status" value="1"/>
</dbReference>
<protein>
    <recommendedName>
        <fullName evidence="3">ENT domain-containing protein</fullName>
    </recommendedName>
</protein>
<dbReference type="GO" id="GO:0050832">
    <property type="term" value="P:defense response to fungus"/>
    <property type="evidence" value="ECO:0007669"/>
    <property type="project" value="InterPro"/>
</dbReference>
<gene>
    <name evidence="4" type="ORF">T459_32914</name>
</gene>
<dbReference type="GO" id="GO:0005634">
    <property type="term" value="C:nucleus"/>
    <property type="evidence" value="ECO:0007669"/>
    <property type="project" value="UniProtKB-SubCell"/>
</dbReference>
<dbReference type="STRING" id="4072.A0A2G2Y0J8"/>
<dbReference type="InterPro" id="IPR033485">
    <property type="entry name" value="EMSY-LIKE_plant"/>
</dbReference>
<dbReference type="Proteomes" id="UP000222542">
    <property type="component" value="Unassembled WGS sequence"/>
</dbReference>
<dbReference type="PANTHER" id="PTHR33432:SF28">
    <property type="entry name" value="PROTEIN EMSY-LIKE 4"/>
    <property type="match status" value="1"/>
</dbReference>
<keyword evidence="5" id="KW-1185">Reference proteome</keyword>
<reference evidence="4 5" key="2">
    <citation type="journal article" date="2017" name="Genome Biol.">
        <title>New reference genome sequences of hot pepper reveal the massive evolution of plant disease-resistance genes by retroduplication.</title>
        <authorList>
            <person name="Kim S."/>
            <person name="Park J."/>
            <person name="Yeom S.I."/>
            <person name="Kim Y.M."/>
            <person name="Seo E."/>
            <person name="Kim K.T."/>
            <person name="Kim M.S."/>
            <person name="Lee J.M."/>
            <person name="Cheong K."/>
            <person name="Shin H.S."/>
            <person name="Kim S.B."/>
            <person name="Han K."/>
            <person name="Lee J."/>
            <person name="Park M."/>
            <person name="Lee H.A."/>
            <person name="Lee H.Y."/>
            <person name="Lee Y."/>
            <person name="Oh S."/>
            <person name="Lee J.H."/>
            <person name="Choi E."/>
            <person name="Choi E."/>
            <person name="Lee S.E."/>
            <person name="Jeon J."/>
            <person name="Kim H."/>
            <person name="Choi G."/>
            <person name="Song H."/>
            <person name="Lee J."/>
            <person name="Lee S.C."/>
            <person name="Kwon J.K."/>
            <person name="Lee H.Y."/>
            <person name="Koo N."/>
            <person name="Hong Y."/>
            <person name="Kim R.W."/>
            <person name="Kang W.H."/>
            <person name="Huh J.H."/>
            <person name="Kang B.C."/>
            <person name="Yang T.J."/>
            <person name="Lee Y.H."/>
            <person name="Bennetzen J.L."/>
            <person name="Choi D."/>
        </authorList>
    </citation>
    <scope>NUCLEOTIDE SEQUENCE [LARGE SCALE GENOMIC DNA]</scope>
    <source>
        <strain evidence="5">cv. CM334</strain>
    </source>
</reference>
<evidence type="ECO:0000256" key="2">
    <source>
        <dbReference type="ARBA" id="ARBA00023242"/>
    </source>
</evidence>
<dbReference type="Pfam" id="PF03735">
    <property type="entry name" value="ENT"/>
    <property type="match status" value="1"/>
</dbReference>
<dbReference type="InterPro" id="IPR005491">
    <property type="entry name" value="ENT_dom"/>
</dbReference>
<feature type="domain" description="ENT" evidence="3">
    <location>
        <begin position="105"/>
        <end position="193"/>
    </location>
</feature>
<dbReference type="Gene3D" id="1.10.1240.40">
    <property type="entry name" value="ENT domain"/>
    <property type="match status" value="1"/>
</dbReference>
<dbReference type="AlphaFoldDB" id="A0A2G2Y0J8"/>
<name>A0A2G2Y0J8_CAPAN</name>
<dbReference type="SUPFAM" id="SSF158639">
    <property type="entry name" value="ENT-like"/>
    <property type="match status" value="1"/>
</dbReference>
<dbReference type="InterPro" id="IPR036142">
    <property type="entry name" value="ENT_dom-like_sf"/>
</dbReference>
<dbReference type="PANTHER" id="PTHR33432">
    <property type="entry name" value="PROTEIN EMSY-LIKE 4"/>
    <property type="match status" value="1"/>
</dbReference>
<dbReference type="Gramene" id="PHT63239">
    <property type="protein sequence ID" value="PHT63239"/>
    <property type="gene ID" value="T459_32914"/>
</dbReference>
<keyword evidence="2" id="KW-0539">Nucleus</keyword>
<evidence type="ECO:0000256" key="1">
    <source>
        <dbReference type="ARBA" id="ARBA00004123"/>
    </source>
</evidence>
<evidence type="ECO:0000313" key="4">
    <source>
        <dbReference type="EMBL" id="PHT63239.1"/>
    </source>
</evidence>